<dbReference type="EMBL" id="SSMQ01000062">
    <property type="protein sequence ID" value="TKC98879.1"/>
    <property type="molecule type" value="Genomic_DNA"/>
</dbReference>
<dbReference type="RefSeq" id="WP_136934287.1">
    <property type="nucleotide sequence ID" value="NZ_SSMQ01000062.1"/>
</dbReference>
<evidence type="ECO:0000256" key="2">
    <source>
        <dbReference type="SAM" id="MobiDB-lite"/>
    </source>
</evidence>
<sequence>MTKRRMQQLDLFGGFEPPAPPPPSAPIKTGRSEPLVWVAEVWLLREYDASEASILRHITLRKGLNVLWAPPTPEDVENRLGDGQITGHTAGKTTFCRMLRYLLGEQRFGTARGQDKIREALPEGWVVATIVVGDERWIVGRPFGLGLHPFAARGLSFAEALAERGRGGYQDFLADIRRVVMEPVPVKELPHQREPIAWEHVLPWLTRDQESRFAGLVEWRDPSSESESPRLVLDDRHVVLRALCALMSDEESEAQRRYEDLALEKQGLEERAPRLADRAAEDRRRLARLLGVEDDTNDAGPLFAARFRETVTRRKASLAAAEEALAAQALEVEQAEDAARQAAEACGARVEALREAEARREEAKRPSEKKREAEEGAPAPLPMRAGLCSVPLDVAMAKGCPLAASHPAAAPMTREGKKALAEAVMEAKRTLAEARAAQKEAAAEHTRRRSALSAEEKRIARERAAIEEVERLYDYMTAAEREADANTERLAVVTDEVKASSERQAALRREQEEAEARISERFRDVVRALLGDHVEARVEVKGRRLELRVEDRGERDGAAMQTIKLLAFDLAAMKLSMDGHGQLPGLLVHDGPREADMDGRIYERLFLYARHLEESANGSLAFQYVVTTTAPPPKEMQKEPYLLFPLLDASKPEGRLLKMDL</sequence>
<feature type="coiled-coil region" evidence="1">
    <location>
        <begin position="251"/>
        <end position="278"/>
    </location>
</feature>
<dbReference type="Proteomes" id="UP000309215">
    <property type="component" value="Unassembled WGS sequence"/>
</dbReference>
<keyword evidence="1" id="KW-0175">Coiled coil</keyword>
<name>A0A4U1IWJ0_9BACT</name>
<evidence type="ECO:0000313" key="3">
    <source>
        <dbReference type="EMBL" id="TKC98879.1"/>
    </source>
</evidence>
<reference evidence="3 4" key="1">
    <citation type="submission" date="2019-04" db="EMBL/GenBank/DDBJ databases">
        <authorList>
            <person name="Li Y."/>
            <person name="Wang J."/>
        </authorList>
    </citation>
    <scope>NUCLEOTIDE SEQUENCE [LARGE SCALE GENOMIC DNA]</scope>
    <source>
        <strain evidence="3 4">DSM 14668</strain>
    </source>
</reference>
<feature type="compositionally biased region" description="Basic and acidic residues" evidence="2">
    <location>
        <begin position="357"/>
        <end position="374"/>
    </location>
</feature>
<feature type="region of interest" description="Disordered" evidence="2">
    <location>
        <begin position="357"/>
        <end position="384"/>
    </location>
</feature>
<keyword evidence="4" id="KW-1185">Reference proteome</keyword>
<dbReference type="OrthoDB" id="180544at2"/>
<gene>
    <name evidence="3" type="ORF">E8A74_39475</name>
</gene>
<dbReference type="AlphaFoldDB" id="A0A4U1IWJ0"/>
<evidence type="ECO:0008006" key="5">
    <source>
        <dbReference type="Google" id="ProtNLM"/>
    </source>
</evidence>
<evidence type="ECO:0000313" key="4">
    <source>
        <dbReference type="Proteomes" id="UP000309215"/>
    </source>
</evidence>
<feature type="coiled-coil region" evidence="1">
    <location>
        <begin position="318"/>
        <end position="345"/>
    </location>
</feature>
<protein>
    <recommendedName>
        <fullName evidence="5">DUF2326 domain-containing protein</fullName>
    </recommendedName>
</protein>
<feature type="region of interest" description="Disordered" evidence="2">
    <location>
        <begin position="435"/>
        <end position="456"/>
    </location>
</feature>
<organism evidence="3 4">
    <name type="scientific">Polyangium fumosum</name>
    <dbReference type="NCBI Taxonomy" id="889272"/>
    <lineage>
        <taxon>Bacteria</taxon>
        <taxon>Pseudomonadati</taxon>
        <taxon>Myxococcota</taxon>
        <taxon>Polyangia</taxon>
        <taxon>Polyangiales</taxon>
        <taxon>Polyangiaceae</taxon>
        <taxon>Polyangium</taxon>
    </lineage>
</organism>
<proteinExistence type="predicted"/>
<comment type="caution">
    <text evidence="3">The sequence shown here is derived from an EMBL/GenBank/DDBJ whole genome shotgun (WGS) entry which is preliminary data.</text>
</comment>
<accession>A0A4U1IWJ0</accession>
<feature type="region of interest" description="Disordered" evidence="2">
    <location>
        <begin position="1"/>
        <end position="28"/>
    </location>
</feature>
<evidence type="ECO:0000256" key="1">
    <source>
        <dbReference type="SAM" id="Coils"/>
    </source>
</evidence>
<feature type="compositionally biased region" description="Basic and acidic residues" evidence="2">
    <location>
        <begin position="435"/>
        <end position="445"/>
    </location>
</feature>